<dbReference type="GO" id="GO:0007165">
    <property type="term" value="P:signal transduction"/>
    <property type="evidence" value="ECO:0007669"/>
    <property type="project" value="InterPro"/>
</dbReference>
<evidence type="ECO:0000259" key="1">
    <source>
        <dbReference type="PROSITE" id="PS50104"/>
    </source>
</evidence>
<proteinExistence type="predicted"/>
<dbReference type="OrthoDB" id="1426235at2"/>
<name>G2DVU2_9GAMM</name>
<evidence type="ECO:0000313" key="3">
    <source>
        <dbReference type="Proteomes" id="UP000004200"/>
    </source>
</evidence>
<evidence type="ECO:0000313" key="2">
    <source>
        <dbReference type="EMBL" id="EGV33848.1"/>
    </source>
</evidence>
<gene>
    <name evidence="2" type="ORF">ThidrDRAFT_0003</name>
</gene>
<feature type="domain" description="TIR" evidence="1">
    <location>
        <begin position="228"/>
        <end position="372"/>
    </location>
</feature>
<dbReference type="Pfam" id="PF13676">
    <property type="entry name" value="TIR_2"/>
    <property type="match status" value="1"/>
</dbReference>
<dbReference type="RefSeq" id="WP_007038719.1">
    <property type="nucleotide sequence ID" value="NZ_AFWT01000001.1"/>
</dbReference>
<protein>
    <submittedName>
        <fullName evidence="2">TIR protein</fullName>
    </submittedName>
</protein>
<dbReference type="InterPro" id="IPR000157">
    <property type="entry name" value="TIR_dom"/>
</dbReference>
<dbReference type="PROSITE" id="PS50104">
    <property type="entry name" value="TIR"/>
    <property type="match status" value="1"/>
</dbReference>
<sequence>MNRFPIELVEIGFHDPDALLEAISFTNENQNYFSFSMLTDARFIDYQPENTVFYNTKEIYRLIDCVFKDLKGFHNLTIGVVDKRLDGEKWGNLFGSMQTNENGRLTGKVITSIHGVERLIAPVPLHVYYCFELLSFSIRFIVGKGMIHDGERGCLFHRKVIKSDIVETIESGYISLDSLKTINKYLEFEQIQYIQSMLIKLANIARTGCSIHEINKENRGKASMSLDKSTPVFISYSHADTEWLKRLQIHLKPFERKGMISPWDDTKIKPGMKWKEQIIQALNASKIAILLVSADFLASDFIVDNELPPLLASAKRHGTTIVPVILKPCSFAESELGVFQSANPPSKPVINMTEAEQEELFFKIARTTNEAVSK</sequence>
<organism evidence="2 3">
    <name type="scientific">Thiorhodococcus drewsii AZ1</name>
    <dbReference type="NCBI Taxonomy" id="765913"/>
    <lineage>
        <taxon>Bacteria</taxon>
        <taxon>Pseudomonadati</taxon>
        <taxon>Pseudomonadota</taxon>
        <taxon>Gammaproteobacteria</taxon>
        <taxon>Chromatiales</taxon>
        <taxon>Chromatiaceae</taxon>
        <taxon>Thiorhodococcus</taxon>
    </lineage>
</organism>
<dbReference type="EMBL" id="AFWT01000001">
    <property type="protein sequence ID" value="EGV33848.1"/>
    <property type="molecule type" value="Genomic_DNA"/>
</dbReference>
<dbReference type="AlphaFoldDB" id="G2DVU2"/>
<dbReference type="Gene3D" id="3.40.50.10140">
    <property type="entry name" value="Toll/interleukin-1 receptor homology (TIR) domain"/>
    <property type="match status" value="1"/>
</dbReference>
<reference evidence="2 3" key="1">
    <citation type="submission" date="2011-06" db="EMBL/GenBank/DDBJ databases">
        <title>The draft genome of Thiorhodococcus drewsii AZ1.</title>
        <authorList>
            <consortium name="US DOE Joint Genome Institute (JGI-PGF)"/>
            <person name="Lucas S."/>
            <person name="Han J."/>
            <person name="Lapidus A."/>
            <person name="Cheng J.-F."/>
            <person name="Goodwin L."/>
            <person name="Pitluck S."/>
            <person name="Peters L."/>
            <person name="Land M.L."/>
            <person name="Hauser L."/>
            <person name="Vogl K."/>
            <person name="Liu Z."/>
            <person name="Imhoff J."/>
            <person name="Thiel V."/>
            <person name="Frigaard N.-U."/>
            <person name="Bryant D.A."/>
            <person name="Woyke T.J."/>
        </authorList>
    </citation>
    <scope>NUCLEOTIDE SEQUENCE [LARGE SCALE GENOMIC DNA]</scope>
    <source>
        <strain evidence="2 3">AZ1</strain>
    </source>
</reference>
<comment type="caution">
    <text evidence="2">The sequence shown here is derived from an EMBL/GenBank/DDBJ whole genome shotgun (WGS) entry which is preliminary data.</text>
</comment>
<dbReference type="SUPFAM" id="SSF52200">
    <property type="entry name" value="Toll/Interleukin receptor TIR domain"/>
    <property type="match status" value="1"/>
</dbReference>
<accession>G2DVU2</accession>
<dbReference type="Proteomes" id="UP000004200">
    <property type="component" value="Unassembled WGS sequence"/>
</dbReference>
<dbReference type="InterPro" id="IPR035897">
    <property type="entry name" value="Toll_tir_struct_dom_sf"/>
</dbReference>
<keyword evidence="3" id="KW-1185">Reference proteome</keyword>
<dbReference type="SMART" id="SM00255">
    <property type="entry name" value="TIR"/>
    <property type="match status" value="1"/>
</dbReference>
<dbReference type="STRING" id="765913.ThidrDRAFT_0003"/>
<dbReference type="eggNOG" id="COG1716">
    <property type="taxonomic scope" value="Bacteria"/>
</dbReference>